<dbReference type="Gene3D" id="1.20.1540.10">
    <property type="entry name" value="Rhomboid-like"/>
    <property type="match status" value="1"/>
</dbReference>
<evidence type="ECO:0000256" key="11">
    <source>
        <dbReference type="ARBA" id="ARBA00039804"/>
    </source>
</evidence>
<keyword evidence="5" id="KW-0645">Protease</keyword>
<dbReference type="InterPro" id="IPR022764">
    <property type="entry name" value="Peptidase_S54_rhomboid_dom"/>
</dbReference>
<comment type="subcellular location">
    <subcellularLocation>
        <location evidence="2">Golgi apparatus</location>
        <location evidence="2">cis-Golgi network membrane</location>
        <topology evidence="2">Multi-pass membrane protein</topology>
    </subcellularLocation>
</comment>
<dbReference type="EMBL" id="MPUK01000003">
    <property type="protein sequence ID" value="ONH68162.1"/>
    <property type="molecule type" value="Genomic_DNA"/>
</dbReference>
<dbReference type="GO" id="GO:0000070">
    <property type="term" value="P:mitotic sister chromatid segregation"/>
    <property type="evidence" value="ECO:0007669"/>
    <property type="project" value="InterPro"/>
</dbReference>
<dbReference type="PANTHER" id="PTHR43066">
    <property type="entry name" value="RHOMBOID-RELATED PROTEIN"/>
    <property type="match status" value="1"/>
</dbReference>
<proteinExistence type="inferred from homology"/>
<evidence type="ECO:0000256" key="1">
    <source>
        <dbReference type="ARBA" id="ARBA00000156"/>
    </source>
</evidence>
<feature type="transmembrane region" description="Helical" evidence="13">
    <location>
        <begin position="238"/>
        <end position="260"/>
    </location>
</feature>
<dbReference type="AlphaFoldDB" id="A0A1V2L8D4"/>
<dbReference type="GO" id="GO:0016020">
    <property type="term" value="C:membrane"/>
    <property type="evidence" value="ECO:0007669"/>
    <property type="project" value="InterPro"/>
</dbReference>
<evidence type="ECO:0000256" key="4">
    <source>
        <dbReference type="ARBA" id="ARBA00013039"/>
    </source>
</evidence>
<keyword evidence="7" id="KW-0378">Hydrolase</keyword>
<feature type="transmembrane region" description="Helical" evidence="13">
    <location>
        <begin position="280"/>
        <end position="300"/>
    </location>
</feature>
<evidence type="ECO:0000256" key="2">
    <source>
        <dbReference type="ARBA" id="ARBA00004257"/>
    </source>
</evidence>
<comment type="catalytic activity">
    <reaction evidence="1">
        <text>Cleaves type-1 transmembrane domains using a catalytic dyad composed of serine and histidine that are contributed by different transmembrane domains.</text>
        <dbReference type="EC" id="3.4.21.105"/>
    </reaction>
</comment>
<dbReference type="SUPFAM" id="SSF144091">
    <property type="entry name" value="Rhomboid-like"/>
    <property type="match status" value="1"/>
</dbReference>
<protein>
    <recommendedName>
        <fullName evidence="11">Rhomboid-type serine protease 2</fullName>
        <ecNumber evidence="4">3.4.21.105</ecNumber>
    </recommendedName>
    <alternativeName>
        <fullName evidence="12">Rhomboid protein 2</fullName>
    </alternativeName>
</protein>
<keyword evidence="16" id="KW-1185">Reference proteome</keyword>
<dbReference type="GO" id="GO:0005794">
    <property type="term" value="C:Golgi apparatus"/>
    <property type="evidence" value="ECO:0007669"/>
    <property type="project" value="UniProtKB-SubCell"/>
</dbReference>
<evidence type="ECO:0000256" key="13">
    <source>
        <dbReference type="SAM" id="Phobius"/>
    </source>
</evidence>
<keyword evidence="8 13" id="KW-1133">Transmembrane helix</keyword>
<dbReference type="InterPro" id="IPR013950">
    <property type="entry name" value="Mis14/Nsl1"/>
</dbReference>
<keyword evidence="9 13" id="KW-0472">Membrane</keyword>
<dbReference type="Pfam" id="PF08641">
    <property type="entry name" value="Mis14"/>
    <property type="match status" value="1"/>
</dbReference>
<dbReference type="STRING" id="36022.A0A1V2L8D4"/>
<dbReference type="VEuPathDB" id="FungiDB:BON22_1827"/>
<dbReference type="InterPro" id="IPR035952">
    <property type="entry name" value="Rhomboid-like_sf"/>
</dbReference>
<keyword evidence="6 13" id="KW-0812">Transmembrane</keyword>
<evidence type="ECO:0000256" key="10">
    <source>
        <dbReference type="ARBA" id="ARBA00037147"/>
    </source>
</evidence>
<evidence type="ECO:0000256" key="9">
    <source>
        <dbReference type="ARBA" id="ARBA00023136"/>
    </source>
</evidence>
<accession>A0A1V2L8D4</accession>
<organism evidence="15 16">
    <name type="scientific">Cyberlindnera fabianii</name>
    <name type="common">Yeast</name>
    <name type="synonym">Hansenula fabianii</name>
    <dbReference type="NCBI Taxonomy" id="36022"/>
    <lineage>
        <taxon>Eukaryota</taxon>
        <taxon>Fungi</taxon>
        <taxon>Dikarya</taxon>
        <taxon>Ascomycota</taxon>
        <taxon>Saccharomycotina</taxon>
        <taxon>Saccharomycetes</taxon>
        <taxon>Phaffomycetales</taxon>
        <taxon>Phaffomycetaceae</taxon>
        <taxon>Cyberlindnera</taxon>
    </lineage>
</organism>
<evidence type="ECO:0000256" key="8">
    <source>
        <dbReference type="ARBA" id="ARBA00022989"/>
    </source>
</evidence>
<comment type="similarity">
    <text evidence="3">Belongs to the peptidase S54 family.</text>
</comment>
<name>A0A1V2L8D4_CYBFA</name>
<comment type="function">
    <text evidence="10">Probable rhomboid-type serine protease that catalyzes intramembrane proteolysis.</text>
</comment>
<dbReference type="GO" id="GO:0006508">
    <property type="term" value="P:proteolysis"/>
    <property type="evidence" value="ECO:0007669"/>
    <property type="project" value="UniProtKB-KW"/>
</dbReference>
<dbReference type="GO" id="GO:0004252">
    <property type="term" value="F:serine-type endopeptidase activity"/>
    <property type="evidence" value="ECO:0007669"/>
    <property type="project" value="InterPro"/>
</dbReference>
<dbReference type="GO" id="GO:0000776">
    <property type="term" value="C:kinetochore"/>
    <property type="evidence" value="ECO:0007669"/>
    <property type="project" value="InterPro"/>
</dbReference>
<evidence type="ECO:0000256" key="3">
    <source>
        <dbReference type="ARBA" id="ARBA00009045"/>
    </source>
</evidence>
<evidence type="ECO:0000313" key="15">
    <source>
        <dbReference type="EMBL" id="ONH68162.1"/>
    </source>
</evidence>
<reference evidence="16" key="1">
    <citation type="journal article" date="2017" name="Genome Announc.">
        <title>Genome sequences of Cyberlindnera fabianii 65, Pichia kudriavzevii 129, and Saccharomyces cerevisiae 131 isolated from fermented masau fruits in Zimbabwe.</title>
        <authorList>
            <person name="van Rijswijck I.M.H."/>
            <person name="Derks M.F.L."/>
            <person name="Abee T."/>
            <person name="de Ridder D."/>
            <person name="Smid E.J."/>
        </authorList>
    </citation>
    <scope>NUCLEOTIDE SEQUENCE [LARGE SCALE GENOMIC DNA]</scope>
    <source>
        <strain evidence="16">65</strain>
    </source>
</reference>
<comment type="caution">
    <text evidence="15">The sequence shown here is derived from an EMBL/GenBank/DDBJ whole genome shotgun (WGS) entry which is preliminary data.</text>
</comment>
<evidence type="ECO:0000259" key="14">
    <source>
        <dbReference type="Pfam" id="PF01694"/>
    </source>
</evidence>
<evidence type="ECO:0000256" key="12">
    <source>
        <dbReference type="ARBA" id="ARBA00042081"/>
    </source>
</evidence>
<dbReference type="Pfam" id="PF01694">
    <property type="entry name" value="Rhomboid"/>
    <property type="match status" value="1"/>
</dbReference>
<evidence type="ECO:0000256" key="6">
    <source>
        <dbReference type="ARBA" id="ARBA00022692"/>
    </source>
</evidence>
<gene>
    <name evidence="15" type="ORF">BON22_1827</name>
</gene>
<sequence length="491" mass="55808">MDHHKKITLNLRDVKHLQSQFTKDATNKLNLYLPTTDNSDPLKNRVSELVNDFIFEIFERSKDSLEIDGSDGSTSLRKMLENPTNEVEPFDFSLQEQVRKLYQEVENETIRLTKLRKETPQNFRSTYEESFQKSFSVLQEFQKEIEELETAKYDDDDSVLIEREKTFTEQVKPKLEEMTFQYEESIKTLKEIKDNFHQQTSTQAFSVSINSKMDASFPQRALKHVVDSLEGYPPALSIGLPIFLTLIYIANFVVDINAQISLSPSSLFNLDLNRLSFYPVGHLGLLHLLFNIFGLLPMICRFERTHGTVYTGVMLNLFAVLAAIPYCTIGYFLTSASVLGSSGWFFSFLAYFAYEESKVKPTIQLTPTHTFPTLFIPFVTLLVIGILMPGSSLLGHLFGLLVGYAYSFGYMNKLVPPSWIIEKIEEKADGLIQLIPSMFIYYKEVDAKHIRQQSEYVSIFEPFMNTEASTGSTTAASVGGAFQGQGHVVGV</sequence>
<dbReference type="EC" id="3.4.21.105" evidence="4"/>
<feature type="domain" description="Peptidase S54 rhomboid" evidence="14">
    <location>
        <begin position="272"/>
        <end position="411"/>
    </location>
</feature>
<evidence type="ECO:0000256" key="5">
    <source>
        <dbReference type="ARBA" id="ARBA00022670"/>
    </source>
</evidence>
<dbReference type="PANTHER" id="PTHR43066:SF1">
    <property type="entry name" value="RHOMBOID PROTEIN 2"/>
    <property type="match status" value="1"/>
</dbReference>
<dbReference type="Proteomes" id="UP000189513">
    <property type="component" value="Unassembled WGS sequence"/>
</dbReference>
<evidence type="ECO:0000313" key="16">
    <source>
        <dbReference type="Proteomes" id="UP000189513"/>
    </source>
</evidence>
<evidence type="ECO:0000256" key="7">
    <source>
        <dbReference type="ARBA" id="ARBA00022801"/>
    </source>
</evidence>